<reference evidence="1 3" key="1">
    <citation type="journal article" date="2019" name="Emerg. Microbes Infect.">
        <title>Comprehensive subspecies identification of 175 nontuberculous mycobacteria species based on 7547 genomic profiles.</title>
        <authorList>
            <person name="Matsumoto Y."/>
            <person name="Kinjo T."/>
            <person name="Motooka D."/>
            <person name="Nabeya D."/>
            <person name="Jung N."/>
            <person name="Uechi K."/>
            <person name="Horii T."/>
            <person name="Iida T."/>
            <person name="Fujita J."/>
            <person name="Nakamura S."/>
        </authorList>
    </citation>
    <scope>NUCLEOTIDE SEQUENCE [LARGE SCALE GENOMIC DNA]</scope>
    <source>
        <strain evidence="1 3">JCM 13573</strain>
    </source>
</reference>
<dbReference type="RefSeq" id="WP_068032662.1">
    <property type="nucleotide sequence ID" value="NZ_BLKU01000005.1"/>
</dbReference>
<keyword evidence="3" id="KW-1185">Reference proteome</keyword>
<dbReference type="KEGG" id="mku:I2456_18765"/>
<protein>
    <recommendedName>
        <fullName evidence="5">PE family protein</fullName>
    </recommendedName>
</protein>
<reference evidence="2" key="3">
    <citation type="submission" date="2020-11" db="EMBL/GenBank/DDBJ databases">
        <title>Intraspecies plasmid and genomic variation of Mycobacterium kubicae revealed by the complete genome sequences of two clinical isolates.</title>
        <authorList>
            <person name="Hendrix J.R."/>
            <person name="Epperson L.E."/>
            <person name="Honda J.R."/>
            <person name="Strong M."/>
        </authorList>
    </citation>
    <scope>NUCLEOTIDE SEQUENCE</scope>
    <source>
        <strain evidence="2">JCM 13573</strain>
    </source>
</reference>
<evidence type="ECO:0000313" key="4">
    <source>
        <dbReference type="Proteomes" id="UP000663583"/>
    </source>
</evidence>
<dbReference type="Proteomes" id="UP000465306">
    <property type="component" value="Unassembled WGS sequence"/>
</dbReference>
<name>A0AAX1J5Q6_9MYCO</name>
<proteinExistence type="predicted"/>
<evidence type="ECO:0008006" key="5">
    <source>
        <dbReference type="Google" id="ProtNLM"/>
    </source>
</evidence>
<reference evidence="1" key="2">
    <citation type="submission" date="2020-02" db="EMBL/GenBank/DDBJ databases">
        <authorList>
            <person name="Matsumoto Y."/>
            <person name="Kinjo T."/>
            <person name="Motooka D."/>
            <person name="Nabeya D."/>
            <person name="Jung N."/>
            <person name="Uechi K."/>
            <person name="Horii T."/>
            <person name="Iida T."/>
            <person name="Fujita J."/>
            <person name="Nakamura S."/>
        </authorList>
    </citation>
    <scope>NUCLEOTIDE SEQUENCE</scope>
    <source>
        <strain evidence="1">JCM 13573</strain>
    </source>
</reference>
<dbReference type="EMBL" id="CP065047">
    <property type="protein sequence ID" value="QPI36512.1"/>
    <property type="molecule type" value="Genomic_DNA"/>
</dbReference>
<evidence type="ECO:0000313" key="2">
    <source>
        <dbReference type="EMBL" id="QPI36512.1"/>
    </source>
</evidence>
<dbReference type="EMBL" id="BLKU01000005">
    <property type="protein sequence ID" value="GFG67532.1"/>
    <property type="molecule type" value="Genomic_DNA"/>
</dbReference>
<sequence>MTFEMQPEFMQGLTAAQEAASTAITSAFSAVTPAQLSSFSMALGPIAVANMIPAMYESTANNVTSGMLTATNHALLGGATHISQAAYLAADSATDV</sequence>
<evidence type="ECO:0000313" key="1">
    <source>
        <dbReference type="EMBL" id="GFG67532.1"/>
    </source>
</evidence>
<gene>
    <name evidence="2" type="ORF">I2456_18765</name>
    <name evidence="1" type="ORF">MKUB_50220</name>
</gene>
<evidence type="ECO:0000313" key="3">
    <source>
        <dbReference type="Proteomes" id="UP000465306"/>
    </source>
</evidence>
<organism evidence="2 4">
    <name type="scientific">Mycobacterium kubicae</name>
    <dbReference type="NCBI Taxonomy" id="120959"/>
    <lineage>
        <taxon>Bacteria</taxon>
        <taxon>Bacillati</taxon>
        <taxon>Actinomycetota</taxon>
        <taxon>Actinomycetes</taxon>
        <taxon>Mycobacteriales</taxon>
        <taxon>Mycobacteriaceae</taxon>
        <taxon>Mycobacterium</taxon>
        <taxon>Mycobacterium simiae complex</taxon>
    </lineage>
</organism>
<accession>A0AAX1J5Q6</accession>
<dbReference type="Proteomes" id="UP000663583">
    <property type="component" value="Chromosome"/>
</dbReference>
<dbReference type="AlphaFoldDB" id="A0AAX1J5Q6"/>